<dbReference type="GO" id="GO:0006506">
    <property type="term" value="P:GPI anchor biosynthetic process"/>
    <property type="evidence" value="ECO:0007669"/>
    <property type="project" value="UniProtKB-UniPathway"/>
</dbReference>
<name>A0A433D3P6_9FUNG</name>
<evidence type="ECO:0000256" key="1">
    <source>
        <dbReference type="ARBA" id="ARBA00004389"/>
    </source>
</evidence>
<keyword evidence="12" id="KW-1185">Reference proteome</keyword>
<evidence type="ECO:0000313" key="11">
    <source>
        <dbReference type="EMBL" id="RUP45441.1"/>
    </source>
</evidence>
<dbReference type="InterPro" id="IPR013233">
    <property type="entry name" value="PIG-X/PBN1"/>
</dbReference>
<dbReference type="Pfam" id="PF08320">
    <property type="entry name" value="PIG-X"/>
    <property type="match status" value="1"/>
</dbReference>
<keyword evidence="6 10" id="KW-0256">Endoplasmic reticulum</keyword>
<dbReference type="GO" id="GO:0005789">
    <property type="term" value="C:endoplasmic reticulum membrane"/>
    <property type="evidence" value="ECO:0007669"/>
    <property type="project" value="UniProtKB-SubCell"/>
</dbReference>
<organism evidence="11 12">
    <name type="scientific">Jimgerdemannia flammicorona</name>
    <dbReference type="NCBI Taxonomy" id="994334"/>
    <lineage>
        <taxon>Eukaryota</taxon>
        <taxon>Fungi</taxon>
        <taxon>Fungi incertae sedis</taxon>
        <taxon>Mucoromycota</taxon>
        <taxon>Mucoromycotina</taxon>
        <taxon>Endogonomycetes</taxon>
        <taxon>Endogonales</taxon>
        <taxon>Endogonaceae</taxon>
        <taxon>Jimgerdemannia</taxon>
    </lineage>
</organism>
<evidence type="ECO:0000256" key="9">
    <source>
        <dbReference type="ARBA" id="ARBA00023180"/>
    </source>
</evidence>
<evidence type="ECO:0000256" key="6">
    <source>
        <dbReference type="ARBA" id="ARBA00022824"/>
    </source>
</evidence>
<gene>
    <name evidence="11" type="ORF">BC936DRAFT_148183</name>
</gene>
<evidence type="ECO:0000256" key="8">
    <source>
        <dbReference type="ARBA" id="ARBA00023136"/>
    </source>
</evidence>
<keyword evidence="8 10" id="KW-0472">Membrane</keyword>
<dbReference type="OrthoDB" id="5546453at2759"/>
<keyword evidence="9" id="KW-0325">Glycoprotein</keyword>
<comment type="caution">
    <text evidence="11">The sequence shown here is derived from an EMBL/GenBank/DDBJ whole genome shotgun (WGS) entry which is preliminary data.</text>
</comment>
<evidence type="ECO:0000313" key="12">
    <source>
        <dbReference type="Proteomes" id="UP000268093"/>
    </source>
</evidence>
<evidence type="ECO:0000256" key="5">
    <source>
        <dbReference type="ARBA" id="ARBA00022692"/>
    </source>
</evidence>
<evidence type="ECO:0000256" key="4">
    <source>
        <dbReference type="ARBA" id="ARBA00022502"/>
    </source>
</evidence>
<dbReference type="Proteomes" id="UP000268093">
    <property type="component" value="Unassembled WGS sequence"/>
</dbReference>
<dbReference type="PANTHER" id="PTHR28650">
    <property type="entry name" value="PHOSPHATIDYLINOSITOL-GLYCAN BIOSYNTHESIS CLASS X PROTEIN"/>
    <property type="match status" value="1"/>
</dbReference>
<evidence type="ECO:0000256" key="10">
    <source>
        <dbReference type="RuleBase" id="RU366056"/>
    </source>
</evidence>
<comment type="subcellular location">
    <subcellularLocation>
        <location evidence="1 10">Endoplasmic reticulum membrane</location>
        <topology evidence="1 10">Single-pass membrane protein</topology>
    </subcellularLocation>
</comment>
<comment type="function">
    <text evidence="10">Required for proper folding and/or the stability of a subset of proteins in the endoplasmic reticulum. Component of glycosylphosphatidylinositol-mannosyltransferase 1 which transfers the first of the 4 mannoses in the GPI-anchor precursors during GPI-anchor biosynthesis. Probably acts by stabilizing the mannosyltransferase GPI14.</text>
</comment>
<proteinExistence type="inferred from homology"/>
<keyword evidence="4 10" id="KW-0337">GPI-anchor biosynthesis</keyword>
<comment type="similarity">
    <text evidence="3 10">Belongs to the PIGX family.</text>
</comment>
<dbReference type="InterPro" id="IPR040039">
    <property type="entry name" value="PIGX"/>
</dbReference>
<dbReference type="PANTHER" id="PTHR28650:SF1">
    <property type="entry name" value="PHOSPHATIDYLINOSITOL-GLYCAN BIOSYNTHESIS CLASS X PROTEIN"/>
    <property type="match status" value="1"/>
</dbReference>
<evidence type="ECO:0000256" key="3">
    <source>
        <dbReference type="ARBA" id="ARBA00010345"/>
    </source>
</evidence>
<feature type="transmembrane region" description="Helical" evidence="10">
    <location>
        <begin position="223"/>
        <end position="246"/>
    </location>
</feature>
<protein>
    <recommendedName>
        <fullName evidence="10">Protein PBN1</fullName>
    </recommendedName>
</protein>
<keyword evidence="7 10" id="KW-1133">Transmembrane helix</keyword>
<dbReference type="AlphaFoldDB" id="A0A433D3P6"/>
<dbReference type="SMART" id="SM00780">
    <property type="entry name" value="PIG-X"/>
    <property type="match status" value="1"/>
</dbReference>
<accession>A0A433D3P6</accession>
<reference evidence="11 12" key="1">
    <citation type="journal article" date="2018" name="New Phytol.">
        <title>Phylogenomics of Endogonaceae and evolution of mycorrhizas within Mucoromycota.</title>
        <authorList>
            <person name="Chang Y."/>
            <person name="Desiro A."/>
            <person name="Na H."/>
            <person name="Sandor L."/>
            <person name="Lipzen A."/>
            <person name="Clum A."/>
            <person name="Barry K."/>
            <person name="Grigoriev I.V."/>
            <person name="Martin F.M."/>
            <person name="Stajich J.E."/>
            <person name="Smith M.E."/>
            <person name="Bonito G."/>
            <person name="Spatafora J.W."/>
        </authorList>
    </citation>
    <scope>NUCLEOTIDE SEQUENCE [LARGE SCALE GENOMIC DNA]</scope>
    <source>
        <strain evidence="11 12">GMNB39</strain>
    </source>
</reference>
<keyword evidence="5 10" id="KW-0812">Transmembrane</keyword>
<comment type="pathway">
    <text evidence="2 10">Glycolipid biosynthesis; glycosylphosphatidylinositol-anchor biosynthesis.</text>
</comment>
<evidence type="ECO:0000256" key="7">
    <source>
        <dbReference type="ARBA" id="ARBA00022989"/>
    </source>
</evidence>
<sequence length="265" mass="29622">MSRLNSTLAPSHSLHPHIITHLYLHKDNPLLTPPSPACILDIVYILPSAIFPDQYQLHDLRATLGDNVLVYGELDLEKPLESVNSNGSVVLVRYASTNVRPDEDIVVDLPLHLRYQSPAKASDTDPDRTHNIIEIPRPIAGWTCPMNMGHGHGHGPDDHDHNHDHSAEDVRIALASLRRLPPPYIQHPLPKSRTAVTFLPILYVEEATEPMCAYVPIGRAQDVGIVAVGTYVAVVLGSVWIAWAVWETVVRRWRWEAKGKMKKSE</sequence>
<dbReference type="UniPathway" id="UPA00196"/>
<evidence type="ECO:0000256" key="2">
    <source>
        <dbReference type="ARBA" id="ARBA00004687"/>
    </source>
</evidence>
<dbReference type="EMBL" id="RBNI01007286">
    <property type="protein sequence ID" value="RUP45441.1"/>
    <property type="molecule type" value="Genomic_DNA"/>
</dbReference>